<comment type="pathway">
    <text evidence="2 11">Cofactor biosynthesis; (R)-pantothenate biosynthesis; (R)-pantoate from 3-methyl-2-oxobutanoate: step 2/2.</text>
</comment>
<evidence type="ECO:0000256" key="8">
    <source>
        <dbReference type="ARBA" id="ARBA00023002"/>
    </source>
</evidence>
<gene>
    <name evidence="14" type="ORF">BAU07_02400</name>
</gene>
<organism evidence="14 15">
    <name type="scientific">Bordetella flabilis</name>
    <dbReference type="NCBI Taxonomy" id="463014"/>
    <lineage>
        <taxon>Bacteria</taxon>
        <taxon>Pseudomonadati</taxon>
        <taxon>Pseudomonadota</taxon>
        <taxon>Betaproteobacteria</taxon>
        <taxon>Burkholderiales</taxon>
        <taxon>Alcaligenaceae</taxon>
        <taxon>Bordetella</taxon>
    </lineage>
</organism>
<keyword evidence="7 11" id="KW-0521">NADP</keyword>
<dbReference type="InterPro" id="IPR013752">
    <property type="entry name" value="KPA_reductase"/>
</dbReference>
<evidence type="ECO:0000256" key="2">
    <source>
        <dbReference type="ARBA" id="ARBA00004994"/>
    </source>
</evidence>
<evidence type="ECO:0000256" key="7">
    <source>
        <dbReference type="ARBA" id="ARBA00022857"/>
    </source>
</evidence>
<dbReference type="GO" id="GO:0008677">
    <property type="term" value="F:2-dehydropantoate 2-reductase activity"/>
    <property type="evidence" value="ECO:0007669"/>
    <property type="project" value="UniProtKB-EC"/>
</dbReference>
<evidence type="ECO:0000256" key="6">
    <source>
        <dbReference type="ARBA" id="ARBA00022655"/>
    </source>
</evidence>
<dbReference type="Pfam" id="PF02558">
    <property type="entry name" value="ApbA"/>
    <property type="match status" value="1"/>
</dbReference>
<feature type="domain" description="Ketopantoate reductase C-terminal" evidence="13">
    <location>
        <begin position="178"/>
        <end position="297"/>
    </location>
</feature>
<evidence type="ECO:0000256" key="5">
    <source>
        <dbReference type="ARBA" id="ARBA00019465"/>
    </source>
</evidence>
<evidence type="ECO:0000256" key="11">
    <source>
        <dbReference type="RuleBase" id="RU362068"/>
    </source>
</evidence>
<dbReference type="Proteomes" id="UP000091926">
    <property type="component" value="Chromosome"/>
</dbReference>
<dbReference type="UniPathway" id="UPA00028">
    <property type="reaction ID" value="UER00004"/>
</dbReference>
<dbReference type="FunFam" id="3.40.50.720:FF:000307">
    <property type="entry name" value="2-dehydropantoate 2-reductase"/>
    <property type="match status" value="1"/>
</dbReference>
<keyword evidence="15" id="KW-1185">Reference proteome</keyword>
<evidence type="ECO:0000256" key="1">
    <source>
        <dbReference type="ARBA" id="ARBA00002919"/>
    </source>
</evidence>
<evidence type="ECO:0000256" key="10">
    <source>
        <dbReference type="ARBA" id="ARBA00048793"/>
    </source>
</evidence>
<dbReference type="InterPro" id="IPR051402">
    <property type="entry name" value="KPR-Related"/>
</dbReference>
<dbReference type="STRING" id="463014.BAU07_02400"/>
<evidence type="ECO:0000256" key="3">
    <source>
        <dbReference type="ARBA" id="ARBA00007870"/>
    </source>
</evidence>
<proteinExistence type="inferred from homology"/>
<evidence type="ECO:0000313" key="15">
    <source>
        <dbReference type="Proteomes" id="UP000091926"/>
    </source>
</evidence>
<dbReference type="InterPro" id="IPR003710">
    <property type="entry name" value="ApbA"/>
</dbReference>
<dbReference type="SUPFAM" id="SSF48179">
    <property type="entry name" value="6-phosphogluconate dehydrogenase C-terminal domain-like"/>
    <property type="match status" value="1"/>
</dbReference>
<dbReference type="PANTHER" id="PTHR21708">
    <property type="entry name" value="PROBABLE 2-DEHYDROPANTOATE 2-REDUCTASE"/>
    <property type="match status" value="1"/>
</dbReference>
<dbReference type="RefSeq" id="WP_066653603.1">
    <property type="nucleotide sequence ID" value="NZ_CBCSCL010000023.1"/>
</dbReference>
<dbReference type="GO" id="GO:0015940">
    <property type="term" value="P:pantothenate biosynthetic process"/>
    <property type="evidence" value="ECO:0007669"/>
    <property type="project" value="UniProtKB-UniPathway"/>
</dbReference>
<dbReference type="EC" id="1.1.1.169" evidence="4 11"/>
<comment type="similarity">
    <text evidence="3 11">Belongs to the ketopantoate reductase family.</text>
</comment>
<dbReference type="InterPro" id="IPR036291">
    <property type="entry name" value="NAD(P)-bd_dom_sf"/>
</dbReference>
<name>A0A193G8Y6_9BORD</name>
<accession>A0A193G8Y6</accession>
<dbReference type="InterPro" id="IPR013332">
    <property type="entry name" value="KPR_N"/>
</dbReference>
<reference evidence="14 15" key="1">
    <citation type="submission" date="2016-06" db="EMBL/GenBank/DDBJ databases">
        <title>Complete genome sequences of Bordetella bronchialis and Bordetella flabilis.</title>
        <authorList>
            <person name="LiPuma J.J."/>
            <person name="Spilker T."/>
        </authorList>
    </citation>
    <scope>NUCLEOTIDE SEQUENCE [LARGE SCALE GENOMIC DNA]</scope>
    <source>
        <strain evidence="14 15">AU10664</strain>
    </source>
</reference>
<evidence type="ECO:0000259" key="13">
    <source>
        <dbReference type="Pfam" id="PF08546"/>
    </source>
</evidence>
<dbReference type="InterPro" id="IPR013328">
    <property type="entry name" value="6PGD_dom2"/>
</dbReference>
<dbReference type="FunFam" id="1.10.1040.10:FF:000017">
    <property type="entry name" value="2-dehydropantoate 2-reductase"/>
    <property type="match status" value="1"/>
</dbReference>
<dbReference type="GO" id="GO:0005737">
    <property type="term" value="C:cytoplasm"/>
    <property type="evidence" value="ECO:0007669"/>
    <property type="project" value="TreeGrafter"/>
</dbReference>
<feature type="domain" description="Ketopantoate reductase N-terminal" evidence="12">
    <location>
        <begin position="4"/>
        <end position="151"/>
    </location>
</feature>
<keyword evidence="8 11" id="KW-0560">Oxidoreductase</keyword>
<evidence type="ECO:0000256" key="9">
    <source>
        <dbReference type="ARBA" id="ARBA00032024"/>
    </source>
</evidence>
<dbReference type="Gene3D" id="3.40.50.720">
    <property type="entry name" value="NAD(P)-binding Rossmann-like Domain"/>
    <property type="match status" value="1"/>
</dbReference>
<dbReference type="PANTHER" id="PTHR21708:SF26">
    <property type="entry name" value="2-DEHYDROPANTOATE 2-REDUCTASE"/>
    <property type="match status" value="1"/>
</dbReference>
<evidence type="ECO:0000256" key="4">
    <source>
        <dbReference type="ARBA" id="ARBA00013014"/>
    </source>
</evidence>
<dbReference type="AlphaFoldDB" id="A0A193G8Y6"/>
<dbReference type="EMBL" id="CP016172">
    <property type="protein sequence ID" value="ANN76123.1"/>
    <property type="molecule type" value="Genomic_DNA"/>
</dbReference>
<sequence>MRLLVVGAGSTGGYFGGRLAQAGRDVTFLVRPSRAAHLRETGLHLVSPHGDATVHPKVVTADGIDAPYEAILLTVKGFQLEAALNDIAPAVGPETMILPVLNGMDHMGTIARRFSRANVVGCALKVATVLEDDGSIVQLTPMQDLAYGELDGGDTARMRELDGFFSGVAIGARRSPVIHREMWEKWVLLASAGAITCLMRGTVGQVEACPGGATFASNLVDEVVAIVNAVGVPPSADFLTAARAQLTAKGSPLASSMFRDLQRGRAVEVENIIGDLVRHAEAAGIPCPLLSAAYVHLLVYQNGLVAQR</sequence>
<dbReference type="KEGG" id="bfz:BAU07_02400"/>
<comment type="catalytic activity">
    <reaction evidence="10 11">
        <text>(R)-pantoate + NADP(+) = 2-dehydropantoate + NADPH + H(+)</text>
        <dbReference type="Rhea" id="RHEA:16233"/>
        <dbReference type="ChEBI" id="CHEBI:11561"/>
        <dbReference type="ChEBI" id="CHEBI:15378"/>
        <dbReference type="ChEBI" id="CHEBI:15980"/>
        <dbReference type="ChEBI" id="CHEBI:57783"/>
        <dbReference type="ChEBI" id="CHEBI:58349"/>
        <dbReference type="EC" id="1.1.1.169"/>
    </reaction>
</comment>
<evidence type="ECO:0000259" key="12">
    <source>
        <dbReference type="Pfam" id="PF02558"/>
    </source>
</evidence>
<dbReference type="InterPro" id="IPR008927">
    <property type="entry name" value="6-PGluconate_DH-like_C_sf"/>
</dbReference>
<dbReference type="SUPFAM" id="SSF51735">
    <property type="entry name" value="NAD(P)-binding Rossmann-fold domains"/>
    <property type="match status" value="1"/>
</dbReference>
<comment type="function">
    <text evidence="1 11">Catalyzes the NADPH-dependent reduction of ketopantoate into pantoic acid.</text>
</comment>
<dbReference type="OrthoDB" id="9796561at2"/>
<keyword evidence="6 11" id="KW-0566">Pantothenate biosynthesis</keyword>
<evidence type="ECO:0000313" key="14">
    <source>
        <dbReference type="EMBL" id="ANN76123.1"/>
    </source>
</evidence>
<protein>
    <recommendedName>
        <fullName evidence="5 11">2-dehydropantoate 2-reductase</fullName>
        <ecNumber evidence="4 11">1.1.1.169</ecNumber>
    </recommendedName>
    <alternativeName>
        <fullName evidence="9 11">Ketopantoate reductase</fullName>
    </alternativeName>
</protein>
<dbReference type="Gene3D" id="1.10.1040.10">
    <property type="entry name" value="N-(1-d-carboxylethyl)-l-norvaline Dehydrogenase, domain 2"/>
    <property type="match status" value="1"/>
</dbReference>
<dbReference type="Pfam" id="PF08546">
    <property type="entry name" value="ApbA_C"/>
    <property type="match status" value="1"/>
</dbReference>
<dbReference type="NCBIfam" id="TIGR00745">
    <property type="entry name" value="apbA_panE"/>
    <property type="match status" value="1"/>
</dbReference>